<name>A0A075UX16_9PSEU</name>
<proteinExistence type="inferred from homology"/>
<reference evidence="3 4" key="1">
    <citation type="journal article" date="2014" name="J. Biotechnol.">
        <title>Complete genome sequence of the actinobacterium Amycolatopsis japonica MG417-CF17(T) (=DSM 44213T) producing (S,S)-N,N'-ethylenediaminedisuccinic acid.</title>
        <authorList>
            <person name="Stegmann E."/>
            <person name="Albersmeier A."/>
            <person name="Spohn M."/>
            <person name="Gert H."/>
            <person name="Weber T."/>
            <person name="Wohlleben W."/>
            <person name="Kalinowski J."/>
            <person name="Ruckert C."/>
        </authorList>
    </citation>
    <scope>NUCLEOTIDE SEQUENCE [LARGE SCALE GENOMIC DNA]</scope>
    <source>
        <strain evidence="4">MG417-CF17 (DSM 44213)</strain>
    </source>
</reference>
<evidence type="ECO:0000256" key="2">
    <source>
        <dbReference type="ARBA" id="ARBA00049106"/>
    </source>
</evidence>
<dbReference type="PANTHER" id="PTHR39428:SF1">
    <property type="entry name" value="F420H(2)-DEPENDENT QUINONE REDUCTASE RV1261C"/>
    <property type="match status" value="1"/>
</dbReference>
<evidence type="ECO:0000256" key="1">
    <source>
        <dbReference type="ARBA" id="ARBA00008710"/>
    </source>
</evidence>
<dbReference type="KEGG" id="aja:AJAP_20375"/>
<accession>A0A075UX16</accession>
<protein>
    <recommendedName>
        <fullName evidence="5">Nitroreductase</fullName>
    </recommendedName>
</protein>
<dbReference type="EMBL" id="CP008953">
    <property type="protein sequence ID" value="AIG76936.1"/>
    <property type="molecule type" value="Genomic_DNA"/>
</dbReference>
<dbReference type="GO" id="GO:0005886">
    <property type="term" value="C:plasma membrane"/>
    <property type="evidence" value="ECO:0007669"/>
    <property type="project" value="TreeGrafter"/>
</dbReference>
<evidence type="ECO:0000313" key="4">
    <source>
        <dbReference type="Proteomes" id="UP000028492"/>
    </source>
</evidence>
<dbReference type="AlphaFoldDB" id="A0A075UX16"/>
<organism evidence="3 4">
    <name type="scientific">Amycolatopsis japonica</name>
    <dbReference type="NCBI Taxonomy" id="208439"/>
    <lineage>
        <taxon>Bacteria</taxon>
        <taxon>Bacillati</taxon>
        <taxon>Actinomycetota</taxon>
        <taxon>Actinomycetes</taxon>
        <taxon>Pseudonocardiales</taxon>
        <taxon>Pseudonocardiaceae</taxon>
        <taxon>Amycolatopsis</taxon>
        <taxon>Amycolatopsis japonica group</taxon>
    </lineage>
</organism>
<gene>
    <name evidence="3" type="ORF">AJAP_20375</name>
</gene>
<dbReference type="HOGENOM" id="CLU_114921_0_1_11"/>
<dbReference type="Pfam" id="PF04075">
    <property type="entry name" value="F420H2_quin_red"/>
    <property type="match status" value="1"/>
</dbReference>
<dbReference type="GO" id="GO:0016491">
    <property type="term" value="F:oxidoreductase activity"/>
    <property type="evidence" value="ECO:0007669"/>
    <property type="project" value="InterPro"/>
</dbReference>
<evidence type="ECO:0008006" key="5">
    <source>
        <dbReference type="Google" id="ProtNLM"/>
    </source>
</evidence>
<dbReference type="InterPro" id="IPR012349">
    <property type="entry name" value="Split_barrel_FMN-bd"/>
</dbReference>
<evidence type="ECO:0000313" key="3">
    <source>
        <dbReference type="EMBL" id="AIG76936.1"/>
    </source>
</evidence>
<dbReference type="PANTHER" id="PTHR39428">
    <property type="entry name" value="F420H(2)-DEPENDENT QUINONE REDUCTASE RV1261C"/>
    <property type="match status" value="1"/>
</dbReference>
<comment type="catalytic activity">
    <reaction evidence="2">
        <text>oxidized coenzyme F420-(gamma-L-Glu)(n) + a quinol + H(+) = reduced coenzyme F420-(gamma-L-Glu)(n) + a quinone</text>
        <dbReference type="Rhea" id="RHEA:39663"/>
        <dbReference type="Rhea" id="RHEA-COMP:12939"/>
        <dbReference type="Rhea" id="RHEA-COMP:14378"/>
        <dbReference type="ChEBI" id="CHEBI:15378"/>
        <dbReference type="ChEBI" id="CHEBI:24646"/>
        <dbReference type="ChEBI" id="CHEBI:132124"/>
        <dbReference type="ChEBI" id="CHEBI:133980"/>
        <dbReference type="ChEBI" id="CHEBI:139511"/>
    </reaction>
</comment>
<dbReference type="SUPFAM" id="SSF50475">
    <property type="entry name" value="FMN-binding split barrel"/>
    <property type="match status" value="1"/>
</dbReference>
<dbReference type="InterPro" id="IPR004378">
    <property type="entry name" value="F420H2_quin_Rdtase"/>
</dbReference>
<dbReference type="STRING" id="208439.AJAP_20375"/>
<sequence length="158" mass="17616">MANPLTSLARVLGTKPWLMGLAGGIIWVDKRLHRLFKGKVSLVALAGLPSLRLTTTGRKSGLPRSTNLLYFPHGEGFVLVGSNWGRPNDPAWTHNLRSHPDAVVALAGKEIPVRARELLGDEYEAMWKRLLEFWPGYSMEENAACRVLPIFELKTTTR</sequence>
<dbReference type="NCBIfam" id="TIGR00026">
    <property type="entry name" value="hi_GC_TIGR00026"/>
    <property type="match status" value="1"/>
</dbReference>
<comment type="similarity">
    <text evidence="1">Belongs to the F420H(2)-dependent quinone reductase family.</text>
</comment>
<dbReference type="eggNOG" id="COG0748">
    <property type="taxonomic scope" value="Bacteria"/>
</dbReference>
<keyword evidence="4" id="KW-1185">Reference proteome</keyword>
<dbReference type="Gene3D" id="2.30.110.10">
    <property type="entry name" value="Electron Transport, Fmn-binding Protein, Chain A"/>
    <property type="match status" value="1"/>
</dbReference>
<dbReference type="Proteomes" id="UP000028492">
    <property type="component" value="Chromosome"/>
</dbReference>
<dbReference type="GO" id="GO:0070967">
    <property type="term" value="F:coenzyme F420 binding"/>
    <property type="evidence" value="ECO:0007669"/>
    <property type="project" value="TreeGrafter"/>
</dbReference>